<accession>A0ABS3KTP4</accession>
<evidence type="ECO:0000256" key="1">
    <source>
        <dbReference type="ARBA" id="ARBA00004167"/>
    </source>
</evidence>
<evidence type="ECO:0000256" key="3">
    <source>
        <dbReference type="ARBA" id="ARBA00022989"/>
    </source>
</evidence>
<evidence type="ECO:0000256" key="2">
    <source>
        <dbReference type="ARBA" id="ARBA00022692"/>
    </source>
</evidence>
<comment type="subcellular location">
    <subcellularLocation>
        <location evidence="1">Membrane</location>
        <topology evidence="1">Single-pass membrane protein</topology>
    </subcellularLocation>
</comment>
<reference evidence="6 7" key="1">
    <citation type="submission" date="2020-09" db="EMBL/GenBank/DDBJ databases">
        <title>Roseomonas.</title>
        <authorList>
            <person name="Zhu W."/>
        </authorList>
    </citation>
    <scope>NUCLEOTIDE SEQUENCE [LARGE SCALE GENOMIC DNA]</scope>
    <source>
        <strain evidence="6 7">573</strain>
    </source>
</reference>
<evidence type="ECO:0000313" key="6">
    <source>
        <dbReference type="EMBL" id="MBO1080850.1"/>
    </source>
</evidence>
<keyword evidence="4" id="KW-0472">Membrane</keyword>
<dbReference type="NCBIfam" id="TIGR01352">
    <property type="entry name" value="tonB_Cterm"/>
    <property type="match status" value="1"/>
</dbReference>
<dbReference type="Gene3D" id="3.30.1150.10">
    <property type="match status" value="1"/>
</dbReference>
<gene>
    <name evidence="6" type="ORF">IAI61_17545</name>
</gene>
<feature type="domain" description="TonB C-terminal" evidence="5">
    <location>
        <begin position="39"/>
        <end position="103"/>
    </location>
</feature>
<keyword evidence="3" id="KW-1133">Transmembrane helix</keyword>
<protein>
    <submittedName>
        <fullName evidence="6">TonB family protein</fullName>
    </submittedName>
</protein>
<dbReference type="SUPFAM" id="SSF74653">
    <property type="entry name" value="TolA/TonB C-terminal domain"/>
    <property type="match status" value="1"/>
</dbReference>
<dbReference type="RefSeq" id="WP_207419020.1">
    <property type="nucleotide sequence ID" value="NZ_CP061177.1"/>
</dbReference>
<dbReference type="Proteomes" id="UP001518989">
    <property type="component" value="Unassembled WGS sequence"/>
</dbReference>
<evidence type="ECO:0000259" key="5">
    <source>
        <dbReference type="Pfam" id="PF03544"/>
    </source>
</evidence>
<sequence length="108" mass="11397">MTAEEQEAVSTWRRSVSAAIMAKRYFPRDPSRPMPVAGGTALIRFSVGSNGAIYTPQIAGGAGEPLFDAAALTIVLSAAPLPPPPAVLLRDSGYTTLSVPISFERRPI</sequence>
<name>A0ABS3KTP4_9PROT</name>
<organism evidence="6 7">
    <name type="scientific">Roseomonas haemaphysalidis</name>
    <dbReference type="NCBI Taxonomy" id="2768162"/>
    <lineage>
        <taxon>Bacteria</taxon>
        <taxon>Pseudomonadati</taxon>
        <taxon>Pseudomonadota</taxon>
        <taxon>Alphaproteobacteria</taxon>
        <taxon>Acetobacterales</taxon>
        <taxon>Roseomonadaceae</taxon>
        <taxon>Roseomonas</taxon>
    </lineage>
</organism>
<dbReference type="Pfam" id="PF03544">
    <property type="entry name" value="TonB_C"/>
    <property type="match status" value="1"/>
</dbReference>
<evidence type="ECO:0000313" key="7">
    <source>
        <dbReference type="Proteomes" id="UP001518989"/>
    </source>
</evidence>
<dbReference type="InterPro" id="IPR037682">
    <property type="entry name" value="TonB_C"/>
</dbReference>
<keyword evidence="7" id="KW-1185">Reference proteome</keyword>
<keyword evidence="2" id="KW-0812">Transmembrane</keyword>
<comment type="caution">
    <text evidence="6">The sequence shown here is derived from an EMBL/GenBank/DDBJ whole genome shotgun (WGS) entry which is preliminary data.</text>
</comment>
<dbReference type="InterPro" id="IPR006260">
    <property type="entry name" value="TonB/TolA_C"/>
</dbReference>
<dbReference type="EMBL" id="JACTNG010000010">
    <property type="protein sequence ID" value="MBO1080850.1"/>
    <property type="molecule type" value="Genomic_DNA"/>
</dbReference>
<proteinExistence type="predicted"/>
<evidence type="ECO:0000256" key="4">
    <source>
        <dbReference type="ARBA" id="ARBA00023136"/>
    </source>
</evidence>